<sequence length="329" mass="39699">MWRYFIILSILIKSKLAWASIGDRSPYYQKCLDRCHLLNCTQDGKYFLGEYTQPLYLQWTFWYCLDECKYNCMWKTITTFHDLNLKTPQFYGKWPFIRFLGIQEPASMFFSLFNLYMHVKMLKIFQKRVRYDSPLYSIWISFGLICCNAWFWSAVFHTRDFLLTEIFDYIFSFSIILVNFYVMMIRVLRFKLHQSILIFLTILILAFFLNHGLYLYKAHFDYAYNMKINILVGTLAAICWFIWCFANRNNQPYVWKCALYVALTGLVLPLEIIDQPPLFYVFDFHAIWHLTTAPLVFLIYSFAIDDCRYLRKLHVEDLNFEGNQKSKFK</sequence>
<gene>
    <name evidence="9" type="ORF">GWI33_022256</name>
</gene>
<evidence type="ECO:0000256" key="5">
    <source>
        <dbReference type="ARBA" id="ARBA00022729"/>
    </source>
</evidence>
<evidence type="ECO:0000256" key="2">
    <source>
        <dbReference type="ARBA" id="ARBA00006387"/>
    </source>
</evidence>
<dbReference type="Pfam" id="PF04080">
    <property type="entry name" value="Per1"/>
    <property type="match status" value="1"/>
</dbReference>
<feature type="transmembrane region" description="Helical" evidence="8">
    <location>
        <begin position="253"/>
        <end position="273"/>
    </location>
</feature>
<dbReference type="EMBL" id="JAACXV010000079">
    <property type="protein sequence ID" value="KAF7284260.1"/>
    <property type="molecule type" value="Genomic_DNA"/>
</dbReference>
<evidence type="ECO:0000256" key="1">
    <source>
        <dbReference type="ARBA" id="ARBA00004127"/>
    </source>
</evidence>
<evidence type="ECO:0000256" key="3">
    <source>
        <dbReference type="ARBA" id="ARBA00022502"/>
    </source>
</evidence>
<dbReference type="InterPro" id="IPR007217">
    <property type="entry name" value="Per1-like"/>
</dbReference>
<organism evidence="9 10">
    <name type="scientific">Rhynchophorus ferrugineus</name>
    <name type="common">Red palm weevil</name>
    <name type="synonym">Curculio ferrugineus</name>
    <dbReference type="NCBI Taxonomy" id="354439"/>
    <lineage>
        <taxon>Eukaryota</taxon>
        <taxon>Metazoa</taxon>
        <taxon>Ecdysozoa</taxon>
        <taxon>Arthropoda</taxon>
        <taxon>Hexapoda</taxon>
        <taxon>Insecta</taxon>
        <taxon>Pterygota</taxon>
        <taxon>Neoptera</taxon>
        <taxon>Endopterygota</taxon>
        <taxon>Coleoptera</taxon>
        <taxon>Polyphaga</taxon>
        <taxon>Cucujiformia</taxon>
        <taxon>Curculionidae</taxon>
        <taxon>Dryophthorinae</taxon>
        <taxon>Rhynchophorus</taxon>
    </lineage>
</organism>
<name>A0A834IUP3_RHYFE</name>
<feature type="transmembrane region" description="Helical" evidence="8">
    <location>
        <begin position="196"/>
        <end position="216"/>
    </location>
</feature>
<keyword evidence="5 8" id="KW-0732">Signal</keyword>
<comment type="function">
    <text evidence="8">Involved in the lipid remodeling steps of GPI-anchor maturation.</text>
</comment>
<keyword evidence="6 8" id="KW-1133">Transmembrane helix</keyword>
<feature type="transmembrane region" description="Helical" evidence="8">
    <location>
        <begin position="96"/>
        <end position="116"/>
    </location>
</feature>
<evidence type="ECO:0000313" key="9">
    <source>
        <dbReference type="EMBL" id="KAF7284260.1"/>
    </source>
</evidence>
<reference evidence="9" key="1">
    <citation type="submission" date="2020-08" db="EMBL/GenBank/DDBJ databases">
        <title>Genome sequencing and assembly of the red palm weevil Rhynchophorus ferrugineus.</title>
        <authorList>
            <person name="Dias G.B."/>
            <person name="Bergman C.M."/>
            <person name="Manee M."/>
        </authorList>
    </citation>
    <scope>NUCLEOTIDE SEQUENCE</scope>
    <source>
        <strain evidence="9">AA-2017</strain>
        <tissue evidence="9">Whole larva</tissue>
    </source>
</reference>
<keyword evidence="10" id="KW-1185">Reference proteome</keyword>
<evidence type="ECO:0000256" key="6">
    <source>
        <dbReference type="ARBA" id="ARBA00022989"/>
    </source>
</evidence>
<feature type="chain" id="PRO_5033094372" description="Post-GPI attachment to proteins factor 3" evidence="8">
    <location>
        <begin position="20"/>
        <end position="329"/>
    </location>
</feature>
<evidence type="ECO:0000256" key="8">
    <source>
        <dbReference type="RuleBase" id="RU365066"/>
    </source>
</evidence>
<comment type="caution">
    <text evidence="9">The sequence shown here is derived from an EMBL/GenBank/DDBJ whole genome shotgun (WGS) entry which is preliminary data.</text>
</comment>
<dbReference type="OrthoDB" id="419770at2759"/>
<feature type="transmembrane region" description="Helical" evidence="8">
    <location>
        <begin position="228"/>
        <end position="246"/>
    </location>
</feature>
<dbReference type="GO" id="GO:0000139">
    <property type="term" value="C:Golgi membrane"/>
    <property type="evidence" value="ECO:0007669"/>
    <property type="project" value="UniProtKB-SubCell"/>
</dbReference>
<dbReference type="AlphaFoldDB" id="A0A834IUP3"/>
<feature type="transmembrane region" description="Helical" evidence="8">
    <location>
        <begin position="136"/>
        <end position="154"/>
    </location>
</feature>
<keyword evidence="7 8" id="KW-0472">Membrane</keyword>
<keyword evidence="3 8" id="KW-0337">GPI-anchor biosynthesis</keyword>
<evidence type="ECO:0000256" key="7">
    <source>
        <dbReference type="ARBA" id="ARBA00023136"/>
    </source>
</evidence>
<feature type="transmembrane region" description="Helical" evidence="8">
    <location>
        <begin position="285"/>
        <end position="304"/>
    </location>
</feature>
<dbReference type="GO" id="GO:0006506">
    <property type="term" value="P:GPI anchor biosynthetic process"/>
    <property type="evidence" value="ECO:0007669"/>
    <property type="project" value="UniProtKB-KW"/>
</dbReference>
<dbReference type="PANTHER" id="PTHR13148">
    <property type="entry name" value="PER1-RELATED"/>
    <property type="match status" value="1"/>
</dbReference>
<dbReference type="Proteomes" id="UP000625711">
    <property type="component" value="Unassembled WGS sequence"/>
</dbReference>
<evidence type="ECO:0000256" key="4">
    <source>
        <dbReference type="ARBA" id="ARBA00022692"/>
    </source>
</evidence>
<evidence type="ECO:0000313" key="10">
    <source>
        <dbReference type="Proteomes" id="UP000625711"/>
    </source>
</evidence>
<feature type="signal peptide" evidence="8">
    <location>
        <begin position="1"/>
        <end position="19"/>
    </location>
</feature>
<proteinExistence type="inferred from homology"/>
<dbReference type="GO" id="GO:0005789">
    <property type="term" value="C:endoplasmic reticulum membrane"/>
    <property type="evidence" value="ECO:0007669"/>
    <property type="project" value="TreeGrafter"/>
</dbReference>
<comment type="subcellular location">
    <subcellularLocation>
        <location evidence="1">Endomembrane system</location>
        <topology evidence="1">Multi-pass membrane protein</topology>
    </subcellularLocation>
    <subcellularLocation>
        <location evidence="8">Golgi apparatus membrane</location>
        <topology evidence="8">Multi-pass membrane protein</topology>
    </subcellularLocation>
</comment>
<keyword evidence="8" id="KW-0333">Golgi apparatus</keyword>
<accession>A0A834IUP3</accession>
<comment type="similarity">
    <text evidence="2 8">Belongs to the PGAP3 family.</text>
</comment>
<protein>
    <recommendedName>
        <fullName evidence="8">Post-GPI attachment to proteins factor 3</fullName>
    </recommendedName>
</protein>
<dbReference type="GO" id="GO:0016788">
    <property type="term" value="F:hydrolase activity, acting on ester bonds"/>
    <property type="evidence" value="ECO:0007669"/>
    <property type="project" value="TreeGrafter"/>
</dbReference>
<feature type="transmembrane region" description="Helical" evidence="8">
    <location>
        <begin position="166"/>
        <end position="184"/>
    </location>
</feature>
<dbReference type="PANTHER" id="PTHR13148:SF0">
    <property type="entry name" value="POST-GPI ATTACHMENT TO PROTEINS FACTOR 3"/>
    <property type="match status" value="1"/>
</dbReference>
<keyword evidence="4 8" id="KW-0812">Transmembrane</keyword>